<dbReference type="InterPro" id="IPR006127">
    <property type="entry name" value="ZnuA-like"/>
</dbReference>
<dbReference type="Proteomes" id="UP000539642">
    <property type="component" value="Unassembled WGS sequence"/>
</dbReference>
<dbReference type="Gene3D" id="3.40.50.1980">
    <property type="entry name" value="Nitrogenase molybdenum iron protein domain"/>
    <property type="match status" value="2"/>
</dbReference>
<reference evidence="6 7" key="1">
    <citation type="submission" date="2020-08" db="EMBL/GenBank/DDBJ databases">
        <title>Genomic Encyclopedia of Type Strains, Phase IV (KMG-IV): sequencing the most valuable type-strain genomes for metagenomic binning, comparative biology and taxonomic classification.</title>
        <authorList>
            <person name="Goeker M."/>
        </authorList>
    </citation>
    <scope>NUCLEOTIDE SEQUENCE [LARGE SCALE GENOMIC DNA]</scope>
    <source>
        <strain evidence="6 7">DSM 28570</strain>
    </source>
</reference>
<feature type="chain" id="PRO_5032854263" evidence="5">
    <location>
        <begin position="26"/>
        <end position="300"/>
    </location>
</feature>
<sequence>MATPLLRTGFLILFFLLALTSTAMTAPLQVAVSIPPQKWLSDQIGGEHVITTVLVARGQDPHTFEPTPKQITGISRSKLYFTIGMEFEQQITRRLDAAVAGLTLIDTTTAISRIAIGEHGRESKNHGDRHHGGVDPHVWLSPPNLIRMAEIMARAMSDADPDHATSYRKNLHQTVATLQQLHHELSLELAPFTGTFFYVFHPSFGYFAREYGLHQEAVEVSGKSPTPKQLAALIARARRDQVRIIFAQPQFDSRSATAVARAIDGVVEPLDPLAEDVAANLRTMAARITKALSHDHQSRP</sequence>
<evidence type="ECO:0000256" key="2">
    <source>
        <dbReference type="ARBA" id="ARBA00022448"/>
    </source>
</evidence>
<organism evidence="6 7">
    <name type="scientific">Desulfoprunum benzoelyticum</name>
    <dbReference type="NCBI Taxonomy" id="1506996"/>
    <lineage>
        <taxon>Bacteria</taxon>
        <taxon>Pseudomonadati</taxon>
        <taxon>Thermodesulfobacteriota</taxon>
        <taxon>Desulfobulbia</taxon>
        <taxon>Desulfobulbales</taxon>
        <taxon>Desulfobulbaceae</taxon>
        <taxon>Desulfoprunum</taxon>
    </lineage>
</organism>
<dbReference type="InterPro" id="IPR006128">
    <property type="entry name" value="Lipoprotein_PsaA-like"/>
</dbReference>
<dbReference type="GO" id="GO:0007155">
    <property type="term" value="P:cell adhesion"/>
    <property type="evidence" value="ECO:0007669"/>
    <property type="project" value="InterPro"/>
</dbReference>
<dbReference type="SUPFAM" id="SSF53807">
    <property type="entry name" value="Helical backbone' metal receptor"/>
    <property type="match status" value="1"/>
</dbReference>
<gene>
    <name evidence="6" type="ORF">HNQ81_000533</name>
</gene>
<dbReference type="RefSeq" id="WP_183348054.1">
    <property type="nucleotide sequence ID" value="NZ_JACHEO010000002.1"/>
</dbReference>
<dbReference type="InterPro" id="IPR006129">
    <property type="entry name" value="AdhesinB"/>
</dbReference>
<dbReference type="InterPro" id="IPR050492">
    <property type="entry name" value="Bact_metal-bind_prot9"/>
</dbReference>
<keyword evidence="3 5" id="KW-0732">Signal</keyword>
<keyword evidence="7" id="KW-1185">Reference proteome</keyword>
<dbReference type="AlphaFoldDB" id="A0A840UQE2"/>
<dbReference type="Pfam" id="PF01297">
    <property type="entry name" value="ZnuA"/>
    <property type="match status" value="1"/>
</dbReference>
<keyword evidence="2 4" id="KW-0813">Transport</keyword>
<evidence type="ECO:0000256" key="4">
    <source>
        <dbReference type="RuleBase" id="RU003512"/>
    </source>
</evidence>
<dbReference type="EMBL" id="JACHEO010000002">
    <property type="protein sequence ID" value="MBB5346823.1"/>
    <property type="molecule type" value="Genomic_DNA"/>
</dbReference>
<dbReference type="GO" id="GO:0030001">
    <property type="term" value="P:metal ion transport"/>
    <property type="evidence" value="ECO:0007669"/>
    <property type="project" value="InterPro"/>
</dbReference>
<evidence type="ECO:0000256" key="1">
    <source>
        <dbReference type="ARBA" id="ARBA00011028"/>
    </source>
</evidence>
<accession>A0A840UQE2</accession>
<evidence type="ECO:0000256" key="3">
    <source>
        <dbReference type="ARBA" id="ARBA00022729"/>
    </source>
</evidence>
<dbReference type="PRINTS" id="PR00690">
    <property type="entry name" value="ADHESNFAMILY"/>
</dbReference>
<evidence type="ECO:0000256" key="5">
    <source>
        <dbReference type="SAM" id="SignalP"/>
    </source>
</evidence>
<feature type="signal peptide" evidence="5">
    <location>
        <begin position="1"/>
        <end position="25"/>
    </location>
</feature>
<dbReference type="PANTHER" id="PTHR42953">
    <property type="entry name" value="HIGH-AFFINITY ZINC UPTAKE SYSTEM PROTEIN ZNUA-RELATED"/>
    <property type="match status" value="1"/>
</dbReference>
<name>A0A840UQE2_9BACT</name>
<evidence type="ECO:0000313" key="6">
    <source>
        <dbReference type="EMBL" id="MBB5346823.1"/>
    </source>
</evidence>
<dbReference type="GO" id="GO:0046872">
    <property type="term" value="F:metal ion binding"/>
    <property type="evidence" value="ECO:0007669"/>
    <property type="project" value="InterPro"/>
</dbReference>
<evidence type="ECO:0000313" key="7">
    <source>
        <dbReference type="Proteomes" id="UP000539642"/>
    </source>
</evidence>
<proteinExistence type="inferred from homology"/>
<protein>
    <submittedName>
        <fullName evidence="6">Zinc transport system substrate-binding protein</fullName>
    </submittedName>
</protein>
<comment type="similarity">
    <text evidence="1 4">Belongs to the bacterial solute-binding protein 9 family.</text>
</comment>
<dbReference type="PRINTS" id="PR00691">
    <property type="entry name" value="ADHESINB"/>
</dbReference>
<dbReference type="PANTHER" id="PTHR42953:SF3">
    <property type="entry name" value="HIGH-AFFINITY ZINC UPTAKE SYSTEM PROTEIN ZNUA"/>
    <property type="match status" value="1"/>
</dbReference>
<comment type="caution">
    <text evidence="6">The sequence shown here is derived from an EMBL/GenBank/DDBJ whole genome shotgun (WGS) entry which is preliminary data.</text>
</comment>